<proteinExistence type="predicted"/>
<dbReference type="EMBL" id="UFXQ01000001">
    <property type="protein sequence ID" value="STC70075.1"/>
    <property type="molecule type" value="Genomic_DNA"/>
</dbReference>
<sequence length="321" mass="35931">MSGLKQWFKRLQPEVGGDALRRHFRHFFGDENPITYEFGDVPIYVFHTDEPVPHFLYTTFGLSRVNSATPVAGTQTELTIRIPDDESLPPEWPARVLDRIVRYLNRVDTPIEPGHHMDFAEPLSDESTLTSLIFVTDPLLGVVDTASGFVRFTYAIGMTPTDLDDALLWDARKFAGVFGEYFPLGLSDPTRRPLREIPEAHAIVESATQRQGSSLSGVMAKYLDFTTEPEARIDLTSTSAQHLLRAIQYRVLYGRSFSLVGKKKWLEIVPGEAAPLVDKQRMVLEISSDAANELLATFDTGPGTYRLSTMPLTLQVIDPTT</sequence>
<protein>
    <submittedName>
        <fullName evidence="2">Suppressor of fused protein</fullName>
    </submittedName>
</protein>
<dbReference type="InterPro" id="IPR037181">
    <property type="entry name" value="SUFU_N"/>
</dbReference>
<evidence type="ECO:0000313" key="2">
    <source>
        <dbReference type="EMBL" id="STC70075.1"/>
    </source>
</evidence>
<name>A0A376CP49_9CORY</name>
<evidence type="ECO:0000259" key="1">
    <source>
        <dbReference type="Pfam" id="PF05076"/>
    </source>
</evidence>
<gene>
    <name evidence="2" type="ORF">NCTC11862_01883</name>
</gene>
<dbReference type="STRING" id="35756.GCA_001044155_01710"/>
<organism evidence="2 3">
    <name type="scientific">Corynebacterium pilosum</name>
    <dbReference type="NCBI Taxonomy" id="35756"/>
    <lineage>
        <taxon>Bacteria</taxon>
        <taxon>Bacillati</taxon>
        <taxon>Actinomycetota</taxon>
        <taxon>Actinomycetes</taxon>
        <taxon>Mycobacteriales</taxon>
        <taxon>Corynebacteriaceae</taxon>
        <taxon>Corynebacterium</taxon>
    </lineage>
</organism>
<dbReference type="PANTHER" id="PTHR10928">
    <property type="entry name" value="SUPPRESSOR OF FUSED"/>
    <property type="match status" value="1"/>
</dbReference>
<evidence type="ECO:0000313" key="3">
    <source>
        <dbReference type="Proteomes" id="UP000254467"/>
    </source>
</evidence>
<feature type="domain" description="Suppressor of fused-like" evidence="1">
    <location>
        <begin position="42"/>
        <end position="191"/>
    </location>
</feature>
<keyword evidence="3" id="KW-1185">Reference proteome</keyword>
<dbReference type="RefSeq" id="WP_018581697.1">
    <property type="nucleotide sequence ID" value="NZ_LDYD01000007.1"/>
</dbReference>
<accession>A0A376CP49</accession>
<dbReference type="InterPro" id="IPR007768">
    <property type="entry name" value="Suppressor_of_fused"/>
</dbReference>
<reference evidence="2 3" key="1">
    <citation type="submission" date="2018-06" db="EMBL/GenBank/DDBJ databases">
        <authorList>
            <consortium name="Pathogen Informatics"/>
            <person name="Doyle S."/>
        </authorList>
    </citation>
    <scope>NUCLEOTIDE SEQUENCE [LARGE SCALE GENOMIC DNA]</scope>
    <source>
        <strain evidence="2 3">NCTC11862</strain>
    </source>
</reference>
<dbReference type="GO" id="GO:0005737">
    <property type="term" value="C:cytoplasm"/>
    <property type="evidence" value="ECO:0007669"/>
    <property type="project" value="TreeGrafter"/>
</dbReference>
<dbReference type="AlphaFoldDB" id="A0A376CP49"/>
<dbReference type="PANTHER" id="PTHR10928:SF2">
    <property type="entry name" value="SUPPRESSOR OF FUSED HOMOLOG"/>
    <property type="match status" value="1"/>
</dbReference>
<dbReference type="Pfam" id="PF05076">
    <property type="entry name" value="SUFU"/>
    <property type="match status" value="1"/>
</dbReference>
<dbReference type="SUPFAM" id="SSF103359">
    <property type="entry name" value="Suppressor of Fused, N-terminal domain"/>
    <property type="match status" value="1"/>
</dbReference>
<dbReference type="Proteomes" id="UP000254467">
    <property type="component" value="Unassembled WGS sequence"/>
</dbReference>
<dbReference type="OrthoDB" id="9023549at2"/>
<dbReference type="InterPro" id="IPR020941">
    <property type="entry name" value="SUFU-like_domain"/>
</dbReference>